<feature type="region of interest" description="Disordered" evidence="1">
    <location>
        <begin position="181"/>
        <end position="200"/>
    </location>
</feature>
<feature type="region of interest" description="Disordered" evidence="1">
    <location>
        <begin position="53"/>
        <end position="77"/>
    </location>
</feature>
<keyword evidence="3" id="KW-1185">Reference proteome</keyword>
<name>A0A8J6CBP7_DIALT</name>
<sequence length="200" mass="21611">MGSHADGADTVDHAVLGELDKSLALEVLDTFSQELVAIWATLEQHDVNLHAGISRGAQPPQATDDAGEEESRGLERRGVNTTDWARVRVKLLKLKGLAHAVGLVGVASYLAPLVSADDCRSLAAHWHTSGSFVVHLERLVCASEHRIRSHMGERSGTAPQVPRRSQGVPCRQFADHCADRRARGFPNPTAPHGALRHHGL</sequence>
<dbReference type="Proteomes" id="UP000751190">
    <property type="component" value="Unassembled WGS sequence"/>
</dbReference>
<reference evidence="2" key="1">
    <citation type="submission" date="2021-05" db="EMBL/GenBank/DDBJ databases">
        <title>The genome of the haptophyte Pavlova lutheri (Diacronema luteri, Pavlovales) - a model for lipid biosynthesis in eukaryotic algae.</title>
        <authorList>
            <person name="Hulatt C.J."/>
            <person name="Posewitz M.C."/>
        </authorList>
    </citation>
    <scope>NUCLEOTIDE SEQUENCE</scope>
    <source>
        <strain evidence="2">NIVA-4/92</strain>
    </source>
</reference>
<evidence type="ECO:0000313" key="3">
    <source>
        <dbReference type="Proteomes" id="UP000751190"/>
    </source>
</evidence>
<proteinExistence type="predicted"/>
<gene>
    <name evidence="2" type="ORF">KFE25_007515</name>
</gene>
<organism evidence="2 3">
    <name type="scientific">Diacronema lutheri</name>
    <name type="common">Unicellular marine alga</name>
    <name type="synonym">Monochrysis lutheri</name>
    <dbReference type="NCBI Taxonomy" id="2081491"/>
    <lineage>
        <taxon>Eukaryota</taxon>
        <taxon>Haptista</taxon>
        <taxon>Haptophyta</taxon>
        <taxon>Pavlovophyceae</taxon>
        <taxon>Pavlovales</taxon>
        <taxon>Pavlovaceae</taxon>
        <taxon>Diacronema</taxon>
    </lineage>
</organism>
<protein>
    <submittedName>
        <fullName evidence="2">Uncharacterized protein</fullName>
    </submittedName>
</protein>
<dbReference type="AlphaFoldDB" id="A0A8J6CBP7"/>
<evidence type="ECO:0000256" key="1">
    <source>
        <dbReference type="SAM" id="MobiDB-lite"/>
    </source>
</evidence>
<dbReference type="EMBL" id="JAGTXO010000003">
    <property type="protein sequence ID" value="KAG8468997.1"/>
    <property type="molecule type" value="Genomic_DNA"/>
</dbReference>
<evidence type="ECO:0000313" key="2">
    <source>
        <dbReference type="EMBL" id="KAG8468997.1"/>
    </source>
</evidence>
<accession>A0A8J6CBP7</accession>
<comment type="caution">
    <text evidence="2">The sequence shown here is derived from an EMBL/GenBank/DDBJ whole genome shotgun (WGS) entry which is preliminary data.</text>
</comment>